<protein>
    <submittedName>
        <fullName evidence="2">Uncharacterized protein</fullName>
    </submittedName>
</protein>
<feature type="transmembrane region" description="Helical" evidence="1">
    <location>
        <begin position="191"/>
        <end position="209"/>
    </location>
</feature>
<evidence type="ECO:0000313" key="2">
    <source>
        <dbReference type="EMBL" id="HDS10781.1"/>
    </source>
</evidence>
<accession>A0A7C1EA06</accession>
<comment type="caution">
    <text evidence="2">The sequence shown here is derived from an EMBL/GenBank/DDBJ whole genome shotgun (WGS) entry which is preliminary data.</text>
</comment>
<feature type="transmembrane region" description="Helical" evidence="1">
    <location>
        <begin position="392"/>
        <end position="413"/>
    </location>
</feature>
<keyword evidence="1" id="KW-1133">Transmembrane helix</keyword>
<keyword evidence="1" id="KW-0472">Membrane</keyword>
<name>A0A7C1EA06_9CREN</name>
<feature type="transmembrane region" description="Helical" evidence="1">
    <location>
        <begin position="221"/>
        <end position="240"/>
    </location>
</feature>
<sequence length="472" mass="52644">MNDKKGFNMAQRQGLWLPLYLFTVAVLVFSMRTSVVRPGASPLMLVAPMLSATGVVLGPIRSLWRAFVSREHYSRLNREMPFILSLALITSSSGLTIDHIFIGSLMHSETRAFAAESRKYLYLRLMGEAWDSCLEKLESGAPSSVYKAFIRGLRNVASTSLRLPEYVSSFFETYFAQLEALWRDYWSRASGLLESILLLVLSFITIYVSSLLLEGLLTEPLLLMFNFIVLFAGLLGALLLRSLRPTDILLLRNGRRDIPIIAAPWLLSLIVVPLDTNIVSKTLAIGAVLTVWGLAAELWRKRALLMEEELLHRLQRVEELVKSGYSVHFALRESGLTAIRQDNSLFLVTFAERLVRFISSNTERYGAVREDFASKMYTYLRRLLDVNNTGRGSVHAFMAIGLALPTLLAALSMKFTGSLIATGHVPWDLGYLFLSTAISVGILLSEAIDGFFALSLKPGIACLLLSLAFLFV</sequence>
<feature type="transmembrane region" description="Helical" evidence="1">
    <location>
        <begin position="43"/>
        <end position="60"/>
    </location>
</feature>
<keyword evidence="1" id="KW-0812">Transmembrane</keyword>
<feature type="transmembrane region" description="Helical" evidence="1">
    <location>
        <begin position="15"/>
        <end position="31"/>
    </location>
</feature>
<gene>
    <name evidence="2" type="ORF">ENO04_04105</name>
</gene>
<organism evidence="2">
    <name type="scientific">Fervidicoccus fontis</name>
    <dbReference type="NCBI Taxonomy" id="683846"/>
    <lineage>
        <taxon>Archaea</taxon>
        <taxon>Thermoproteota</taxon>
        <taxon>Thermoprotei</taxon>
        <taxon>Fervidicoccales</taxon>
        <taxon>Fervidicoccaceae</taxon>
        <taxon>Fervidicoccus</taxon>
    </lineage>
</organism>
<dbReference type="AlphaFoldDB" id="A0A7C1EA06"/>
<feature type="transmembrane region" description="Helical" evidence="1">
    <location>
        <begin position="451"/>
        <end position="471"/>
    </location>
</feature>
<dbReference type="EMBL" id="DSDY01000130">
    <property type="protein sequence ID" value="HDS10781.1"/>
    <property type="molecule type" value="Genomic_DNA"/>
</dbReference>
<reference evidence="2" key="1">
    <citation type="journal article" date="2020" name="mSystems">
        <title>Genome- and Community-Level Interaction Insights into Carbon Utilization and Element Cycling Functions of Hydrothermarchaeota in Hydrothermal Sediment.</title>
        <authorList>
            <person name="Zhou Z."/>
            <person name="Liu Y."/>
            <person name="Xu W."/>
            <person name="Pan J."/>
            <person name="Luo Z.H."/>
            <person name="Li M."/>
        </authorList>
    </citation>
    <scope>NUCLEOTIDE SEQUENCE [LARGE SCALE GENOMIC DNA]</scope>
    <source>
        <strain evidence="2">SpSt-123</strain>
    </source>
</reference>
<feature type="transmembrane region" description="Helical" evidence="1">
    <location>
        <begin position="260"/>
        <end position="276"/>
    </location>
</feature>
<feature type="transmembrane region" description="Helical" evidence="1">
    <location>
        <begin position="425"/>
        <end position="444"/>
    </location>
</feature>
<proteinExistence type="predicted"/>
<feature type="transmembrane region" description="Helical" evidence="1">
    <location>
        <begin position="80"/>
        <end position="101"/>
    </location>
</feature>
<evidence type="ECO:0000256" key="1">
    <source>
        <dbReference type="SAM" id="Phobius"/>
    </source>
</evidence>